<dbReference type="Pfam" id="PF07719">
    <property type="entry name" value="TPR_2"/>
    <property type="match status" value="1"/>
</dbReference>
<dbReference type="InterPro" id="IPR019734">
    <property type="entry name" value="TPR_rpt"/>
</dbReference>
<dbReference type="HOGENOM" id="CLU_615160_0_0_3"/>
<dbReference type="eggNOG" id="COG0456">
    <property type="taxonomic scope" value="Bacteria"/>
</dbReference>
<dbReference type="EC" id="2.4.1.-" evidence="7"/>
<protein>
    <submittedName>
        <fullName evidence="7">Acetyltransferase</fullName>
        <ecNumber evidence="7">2.4.1.-</ecNumber>
    </submittedName>
</protein>
<dbReference type="PROSITE" id="PS50293">
    <property type="entry name" value="TPR_REGION"/>
    <property type="match status" value="1"/>
</dbReference>
<accession>A0A073CJG0</accession>
<dbReference type="RefSeq" id="WP_052369651.1">
    <property type="nucleotide sequence ID" value="NZ_CM002803.1"/>
</dbReference>
<dbReference type="PANTHER" id="PTHR43626">
    <property type="entry name" value="ACYL-COA N-ACYLTRANSFERASE"/>
    <property type="match status" value="1"/>
</dbReference>
<dbReference type="EMBL" id="CM002803">
    <property type="protein sequence ID" value="KEI68271.1"/>
    <property type="molecule type" value="Genomic_DNA"/>
</dbReference>
<keyword evidence="4" id="KW-0012">Acyltransferase</keyword>
<dbReference type="PROSITE" id="PS50005">
    <property type="entry name" value="TPR"/>
    <property type="match status" value="3"/>
</dbReference>
<keyword evidence="8" id="KW-1185">Reference proteome</keyword>
<dbReference type="InterPro" id="IPR013105">
    <property type="entry name" value="TPR_2"/>
</dbReference>
<evidence type="ECO:0000313" key="7">
    <source>
        <dbReference type="EMBL" id="KEI68271.1"/>
    </source>
</evidence>
<dbReference type="InterPro" id="IPR011990">
    <property type="entry name" value="TPR-like_helical_dom_sf"/>
</dbReference>
<organism evidence="7 8">
    <name type="scientific">Planktothrix agardhii (strain NIVA-CYA 126/8)</name>
    <dbReference type="NCBI Taxonomy" id="388467"/>
    <lineage>
        <taxon>Bacteria</taxon>
        <taxon>Bacillati</taxon>
        <taxon>Cyanobacteriota</taxon>
        <taxon>Cyanophyceae</taxon>
        <taxon>Oscillatoriophycideae</taxon>
        <taxon>Oscillatoriales</taxon>
        <taxon>Microcoleaceae</taxon>
        <taxon>Planktothrix</taxon>
    </lineage>
</organism>
<evidence type="ECO:0000256" key="1">
    <source>
        <dbReference type="ARBA" id="ARBA00022679"/>
    </source>
</evidence>
<dbReference type="GO" id="GO:0005737">
    <property type="term" value="C:cytoplasm"/>
    <property type="evidence" value="ECO:0007669"/>
    <property type="project" value="TreeGrafter"/>
</dbReference>
<dbReference type="InterPro" id="IPR045039">
    <property type="entry name" value="NSI-like"/>
</dbReference>
<evidence type="ECO:0000256" key="3">
    <source>
        <dbReference type="ARBA" id="ARBA00022803"/>
    </source>
</evidence>
<dbReference type="STRING" id="388467.A19Y_3506"/>
<dbReference type="Pfam" id="PF00515">
    <property type="entry name" value="TPR_1"/>
    <property type="match status" value="1"/>
</dbReference>
<evidence type="ECO:0000256" key="2">
    <source>
        <dbReference type="ARBA" id="ARBA00022737"/>
    </source>
</evidence>
<dbReference type="Gene3D" id="1.25.40.10">
    <property type="entry name" value="Tetratricopeptide repeat domain"/>
    <property type="match status" value="1"/>
</dbReference>
<dbReference type="PATRIC" id="fig|388467.6.peg.3452"/>
<name>A0A073CJG0_PLAA1</name>
<gene>
    <name evidence="7" type="ORF">A19Y_3506</name>
</gene>
<evidence type="ECO:0000313" key="8">
    <source>
        <dbReference type="Proteomes" id="UP000027395"/>
    </source>
</evidence>
<dbReference type="PROSITE" id="PS51186">
    <property type="entry name" value="GNAT"/>
    <property type="match status" value="1"/>
</dbReference>
<keyword evidence="3 5" id="KW-0802">TPR repeat</keyword>
<feature type="repeat" description="TPR" evidence="5">
    <location>
        <begin position="56"/>
        <end position="89"/>
    </location>
</feature>
<keyword evidence="1 7" id="KW-0808">Transferase</keyword>
<dbReference type="SUPFAM" id="SSF48452">
    <property type="entry name" value="TPR-like"/>
    <property type="match status" value="1"/>
</dbReference>
<feature type="domain" description="N-acetyltransferase" evidence="6">
    <location>
        <begin position="310"/>
        <end position="445"/>
    </location>
</feature>
<feature type="repeat" description="TPR" evidence="5">
    <location>
        <begin position="22"/>
        <end position="55"/>
    </location>
</feature>
<dbReference type="SMART" id="SM00028">
    <property type="entry name" value="TPR"/>
    <property type="match status" value="5"/>
</dbReference>
<dbReference type="Gene3D" id="3.40.630.30">
    <property type="match status" value="1"/>
</dbReference>
<dbReference type="CDD" id="cd04301">
    <property type="entry name" value="NAT_SF"/>
    <property type="match status" value="1"/>
</dbReference>
<dbReference type="Proteomes" id="UP000027395">
    <property type="component" value="Chromosome"/>
</dbReference>
<dbReference type="InterPro" id="IPR000182">
    <property type="entry name" value="GNAT_dom"/>
</dbReference>
<evidence type="ECO:0000256" key="4">
    <source>
        <dbReference type="ARBA" id="ARBA00023315"/>
    </source>
</evidence>
<dbReference type="GO" id="GO:0008080">
    <property type="term" value="F:N-acetyltransferase activity"/>
    <property type="evidence" value="ECO:0007669"/>
    <property type="project" value="InterPro"/>
</dbReference>
<sequence length="445" mass="52249">MPQEDPLKPDSLNVMARDIKSAESYANLGRLYDQQEQWQDAIANYRQAIQLNPHCSWFYHHLADVFLKQEQWQDAIINYRYAIELNPNFSWSYHNLGNGLLKLKYWEEAVHVYRKAIQLNPHFHWSYCNLADGLIQQKKWNLAIINYWKSLVILHQTNQEQDFVVIATKLGETLEYHLPEKFDLAIAHYQKVSQNHQQYPEYQSIIQFLSQNQSAWLKIADFFRQKHLINAALILYKIAMEFYPNEISITEKFDTLSQKKTDLETSINLQHQNIDKNSQKWSKYNDGITTDINANNFNIPLAANQKLEQFIFSTDINFDLSQLDQLFKAVSWMTRDHEHMKIALKHSFLVVTLWFVTPTQKQLIGFTRAVSDHVYNATLWDVVIHPSFQNQGLGKSLIRYTLEQLQLQNIENITLFAGNKAVNFYHSLGFITDPNGIKGMFWVSP</sequence>
<keyword evidence="2" id="KW-0677">Repeat</keyword>
<dbReference type="Pfam" id="PF13508">
    <property type="entry name" value="Acetyltransf_7"/>
    <property type="match status" value="1"/>
</dbReference>
<evidence type="ECO:0000256" key="5">
    <source>
        <dbReference type="PROSITE-ProRule" id="PRU00339"/>
    </source>
</evidence>
<dbReference type="eggNOG" id="COG0457">
    <property type="taxonomic scope" value="Bacteria"/>
</dbReference>
<dbReference type="PANTHER" id="PTHR43626:SF4">
    <property type="entry name" value="GCN5-RELATED N-ACETYLTRANSFERASE 2, CHLOROPLASTIC"/>
    <property type="match status" value="1"/>
</dbReference>
<dbReference type="GO" id="GO:0016757">
    <property type="term" value="F:glycosyltransferase activity"/>
    <property type="evidence" value="ECO:0007669"/>
    <property type="project" value="UniProtKB-KW"/>
</dbReference>
<keyword evidence="7" id="KW-0328">Glycosyltransferase</keyword>
<dbReference type="InterPro" id="IPR016181">
    <property type="entry name" value="Acyl_CoA_acyltransferase"/>
</dbReference>
<proteinExistence type="predicted"/>
<feature type="repeat" description="TPR" evidence="5">
    <location>
        <begin position="90"/>
        <end position="123"/>
    </location>
</feature>
<dbReference type="AlphaFoldDB" id="A0A073CJG0"/>
<evidence type="ECO:0000259" key="6">
    <source>
        <dbReference type="PROSITE" id="PS51186"/>
    </source>
</evidence>
<reference evidence="7 8" key="1">
    <citation type="journal article" date="2014" name="Appl. Environ. Microbiol.">
        <title>Elucidation of insertion elements encoded on plasmids and in vitro construction of shuttle vectors from the toxic cyanobacterium Planktothrix.</title>
        <authorList>
            <person name="Christiansen G."/>
            <person name="Goesmann A."/>
            <person name="Kurmayer R."/>
        </authorList>
    </citation>
    <scope>NUCLEOTIDE SEQUENCE [LARGE SCALE GENOMIC DNA]</scope>
    <source>
        <strain evidence="7 8">NIVA-CYA 126/8</strain>
    </source>
</reference>
<dbReference type="SUPFAM" id="SSF55729">
    <property type="entry name" value="Acyl-CoA N-acyltransferases (Nat)"/>
    <property type="match status" value="1"/>
</dbReference>